<evidence type="ECO:0000313" key="1">
    <source>
        <dbReference type="EMBL" id="CAM9555389.1"/>
    </source>
</evidence>
<evidence type="ECO:0000313" key="2">
    <source>
        <dbReference type="Proteomes" id="UP001162501"/>
    </source>
</evidence>
<proteinExistence type="predicted"/>
<sequence length="107" mass="12586">MCCHRQVILLYWEKMSRDLLGGPEAGTLLPLQGVQVPSLVGELKPHKLHSAAKKKSRCRRMYVMFIAVQKRTEEFVRKHIHTYIHICTYMYAYAYIHMFVNAQMCLE</sequence>
<accession>A0AC59YC94</accession>
<name>A0AC59YC94_RANTA</name>
<dbReference type="EMBL" id="OX596096">
    <property type="protein sequence ID" value="CAM9555389.1"/>
    <property type="molecule type" value="Genomic_DNA"/>
</dbReference>
<protein>
    <submittedName>
        <fullName evidence="1">Uncharacterized protein</fullName>
    </submittedName>
</protein>
<dbReference type="Proteomes" id="UP001162501">
    <property type="component" value="Chromosome 12"/>
</dbReference>
<reference evidence="1" key="2">
    <citation type="submission" date="2025-03" db="EMBL/GenBank/DDBJ databases">
        <authorList>
            <consortium name="ELIXIR-Norway"/>
            <consortium name="Elixir Norway"/>
        </authorList>
    </citation>
    <scope>NUCLEOTIDE SEQUENCE</scope>
</reference>
<organism evidence="1 2">
    <name type="scientific">Rangifer tarandus platyrhynchus</name>
    <name type="common">Svalbard reindeer</name>
    <dbReference type="NCBI Taxonomy" id="3082113"/>
    <lineage>
        <taxon>Eukaryota</taxon>
        <taxon>Metazoa</taxon>
        <taxon>Chordata</taxon>
        <taxon>Craniata</taxon>
        <taxon>Vertebrata</taxon>
        <taxon>Euteleostomi</taxon>
        <taxon>Mammalia</taxon>
        <taxon>Eutheria</taxon>
        <taxon>Laurasiatheria</taxon>
        <taxon>Artiodactyla</taxon>
        <taxon>Ruminantia</taxon>
        <taxon>Pecora</taxon>
        <taxon>Cervidae</taxon>
        <taxon>Odocoileinae</taxon>
        <taxon>Rangifer</taxon>
    </lineage>
</organism>
<gene>
    <name evidence="1" type="ORF">MRATA1EN22A_LOCUS4174</name>
</gene>
<reference evidence="1" key="1">
    <citation type="submission" date="2023-05" db="EMBL/GenBank/DDBJ databases">
        <authorList>
            <consortium name="ELIXIR-Norway"/>
        </authorList>
    </citation>
    <scope>NUCLEOTIDE SEQUENCE</scope>
</reference>